<feature type="domain" description="U1-type" evidence="4">
    <location>
        <begin position="319"/>
        <end position="353"/>
    </location>
</feature>
<dbReference type="SMART" id="SM00355">
    <property type="entry name" value="ZnF_C2H2"/>
    <property type="match status" value="2"/>
</dbReference>
<dbReference type="EMBL" id="JAYWIO010000001">
    <property type="protein sequence ID" value="KAK7291946.1"/>
    <property type="molecule type" value="Genomic_DNA"/>
</dbReference>
<feature type="region of interest" description="Disordered" evidence="2">
    <location>
        <begin position="469"/>
        <end position="493"/>
    </location>
</feature>
<feature type="compositionally biased region" description="Polar residues" evidence="2">
    <location>
        <begin position="754"/>
        <end position="766"/>
    </location>
</feature>
<feature type="region of interest" description="Disordered" evidence="2">
    <location>
        <begin position="741"/>
        <end position="779"/>
    </location>
</feature>
<dbReference type="GO" id="GO:0003676">
    <property type="term" value="F:nucleic acid binding"/>
    <property type="evidence" value="ECO:0007669"/>
    <property type="project" value="InterPro"/>
</dbReference>
<evidence type="ECO:0000256" key="1">
    <source>
        <dbReference type="SAM" id="Coils"/>
    </source>
</evidence>
<feature type="domain" description="C2H2-type" evidence="3">
    <location>
        <begin position="322"/>
        <end position="346"/>
    </location>
</feature>
<evidence type="ECO:0000313" key="5">
    <source>
        <dbReference type="EMBL" id="KAK7291946.1"/>
    </source>
</evidence>
<accession>A0AAN9J5D4</accession>
<evidence type="ECO:0008006" key="7">
    <source>
        <dbReference type="Google" id="ProtNLM"/>
    </source>
</evidence>
<dbReference type="SMART" id="SM00451">
    <property type="entry name" value="ZnF_U1"/>
    <property type="match status" value="2"/>
</dbReference>
<feature type="compositionally biased region" description="Low complexity" evidence="2">
    <location>
        <begin position="360"/>
        <end position="370"/>
    </location>
</feature>
<dbReference type="Proteomes" id="UP001372338">
    <property type="component" value="Unassembled WGS sequence"/>
</dbReference>
<feature type="compositionally biased region" description="Basic residues" evidence="2">
    <location>
        <begin position="343"/>
        <end position="359"/>
    </location>
</feature>
<reference evidence="5 6" key="1">
    <citation type="submission" date="2024-01" db="EMBL/GenBank/DDBJ databases">
        <title>The genomes of 5 underutilized Papilionoideae crops provide insights into root nodulation and disease resistanc.</title>
        <authorList>
            <person name="Yuan L."/>
        </authorList>
    </citation>
    <scope>NUCLEOTIDE SEQUENCE [LARGE SCALE GENOMIC DNA]</scope>
    <source>
        <strain evidence="5">ZHUSHIDOU_FW_LH</strain>
        <tissue evidence="5">Leaf</tissue>
    </source>
</reference>
<dbReference type="SUPFAM" id="SSF57667">
    <property type="entry name" value="beta-beta-alpha zinc fingers"/>
    <property type="match status" value="2"/>
</dbReference>
<evidence type="ECO:0000256" key="2">
    <source>
        <dbReference type="SAM" id="MobiDB-lite"/>
    </source>
</evidence>
<dbReference type="GO" id="GO:0008270">
    <property type="term" value="F:zinc ion binding"/>
    <property type="evidence" value="ECO:0007669"/>
    <property type="project" value="InterPro"/>
</dbReference>
<feature type="coiled-coil region" evidence="1">
    <location>
        <begin position="17"/>
        <end position="46"/>
    </location>
</feature>
<feature type="region of interest" description="Disordered" evidence="2">
    <location>
        <begin position="279"/>
        <end position="315"/>
    </location>
</feature>
<feature type="compositionally biased region" description="Polar residues" evidence="2">
    <location>
        <begin position="472"/>
        <end position="483"/>
    </location>
</feature>
<evidence type="ECO:0000313" key="6">
    <source>
        <dbReference type="Proteomes" id="UP001372338"/>
    </source>
</evidence>
<comment type="caution">
    <text evidence="5">The sequence shown here is derived from an EMBL/GenBank/DDBJ whole genome shotgun (WGS) entry which is preliminary data.</text>
</comment>
<evidence type="ECO:0000259" key="3">
    <source>
        <dbReference type="SMART" id="SM00355"/>
    </source>
</evidence>
<protein>
    <recommendedName>
        <fullName evidence="7">C2H2-type domain-containing protein</fullName>
    </recommendedName>
</protein>
<gene>
    <name evidence="5" type="ORF">RIF29_07517</name>
</gene>
<dbReference type="PANTHER" id="PTHR47487:SF8">
    <property type="entry name" value="OS08G0270900 PROTEIN"/>
    <property type="match status" value="1"/>
</dbReference>
<feature type="compositionally biased region" description="Basic and acidic residues" evidence="2">
    <location>
        <begin position="279"/>
        <end position="296"/>
    </location>
</feature>
<feature type="region of interest" description="Disordered" evidence="2">
    <location>
        <begin position="413"/>
        <end position="454"/>
    </location>
</feature>
<feature type="domain" description="C2H2-type" evidence="3">
    <location>
        <begin position="723"/>
        <end position="747"/>
    </location>
</feature>
<dbReference type="InterPro" id="IPR013087">
    <property type="entry name" value="Znf_C2H2_type"/>
</dbReference>
<feature type="compositionally biased region" description="Basic and acidic residues" evidence="2">
    <location>
        <begin position="413"/>
        <end position="433"/>
    </location>
</feature>
<name>A0AAN9J5D4_CROPI</name>
<feature type="compositionally biased region" description="Basic residues" evidence="2">
    <location>
        <begin position="742"/>
        <end position="753"/>
    </location>
</feature>
<organism evidence="5 6">
    <name type="scientific">Crotalaria pallida</name>
    <name type="common">Smooth rattlebox</name>
    <name type="synonym">Crotalaria striata</name>
    <dbReference type="NCBI Taxonomy" id="3830"/>
    <lineage>
        <taxon>Eukaryota</taxon>
        <taxon>Viridiplantae</taxon>
        <taxon>Streptophyta</taxon>
        <taxon>Embryophyta</taxon>
        <taxon>Tracheophyta</taxon>
        <taxon>Spermatophyta</taxon>
        <taxon>Magnoliopsida</taxon>
        <taxon>eudicotyledons</taxon>
        <taxon>Gunneridae</taxon>
        <taxon>Pentapetalae</taxon>
        <taxon>rosids</taxon>
        <taxon>fabids</taxon>
        <taxon>Fabales</taxon>
        <taxon>Fabaceae</taxon>
        <taxon>Papilionoideae</taxon>
        <taxon>50 kb inversion clade</taxon>
        <taxon>genistoids sensu lato</taxon>
        <taxon>core genistoids</taxon>
        <taxon>Crotalarieae</taxon>
        <taxon>Crotalaria</taxon>
    </lineage>
</organism>
<dbReference type="Pfam" id="PF12874">
    <property type="entry name" value="zf-met"/>
    <property type="match status" value="2"/>
</dbReference>
<feature type="region of interest" description="Disordered" evidence="2">
    <location>
        <begin position="337"/>
        <end position="391"/>
    </location>
</feature>
<keyword evidence="1" id="KW-0175">Coiled coil</keyword>
<proteinExistence type="predicted"/>
<sequence length="797" mass="87942">MPMNNASETLWQRELEKEQIRREIIASEIERRRELEEEVRRELAMERGWGMTMAAAAHGFSYEERVSTMRLNPSTNLYDNNARLHPLVQQLPQLMHPAEVRPSLETNHDKVIKLGSAKFPSPSQYRFGANAWPQPQVAQLVTPPQPQVAQLVAPAEDVQPSPDTNVDKVIKLGPFKFLPPGPHVLDTNAWPQPQLLQGVAPTEEFKPSPVINNDKVVKLCSVSRFPFQYQFDNNAWPQPQLPELMAPAMAPAEFKPSLETSKDKVIKLCFQLTHSDDANSHKCEAKPDGKRYDAKRKALSAPDVDGSNHLPSGLRKKPKEEWSCAVCHVSATSEKGLKEHLQGKKHTAKEKRLRRRKLAKSTSTSLSSSLKKSEKSDEPMDTAASGLDAKADRPPLQLSILTLGDINQKMADKGEVKSKNEEQLAQKNVKSDEPMDTAASGLDAKADRPPLQPSIITLGDINQKMADKGAVNSENEGQSAQKNVKSDEPMDTATSGLEAKADRLPIQSFIALGDIKQTLADRAAVESKNEEQLLQKNVKSNGINNATLGLSAKADSPSLQSGLAWGDINQPMTDKVAVKSKNEEPLVQKIMKSNEPMDITTYAKADKLSFQSGITLGDLTQTLANKCEMESKNEEQRMQKIVKLNESMDIATGAKADKLTLRPGIMWGDITKTKAYKGVVDSKNEEPVQRNQNIGSLKNENLTANGQEVSKQNASFKRKHMRFWCEMCQVGAVSRVVMESHKRGKKHLARAKNSRNNGSVPPTSSVPVEAPALIKDTGAVNEEAVTNMESSSHDSDV</sequence>
<evidence type="ECO:0000259" key="4">
    <source>
        <dbReference type="SMART" id="SM00451"/>
    </source>
</evidence>
<dbReference type="AlphaFoldDB" id="A0AAN9J5D4"/>
<dbReference type="Gene3D" id="3.30.160.60">
    <property type="entry name" value="Classic Zinc Finger"/>
    <property type="match status" value="2"/>
</dbReference>
<dbReference type="PANTHER" id="PTHR47487">
    <property type="entry name" value="OS06G0651300 PROTEIN-RELATED"/>
    <property type="match status" value="1"/>
</dbReference>
<dbReference type="InterPro" id="IPR003604">
    <property type="entry name" value="Matrin/U1-like-C_Znf_C2H2"/>
</dbReference>
<feature type="domain" description="U1-type" evidence="4">
    <location>
        <begin position="720"/>
        <end position="754"/>
    </location>
</feature>
<keyword evidence="6" id="KW-1185">Reference proteome</keyword>
<dbReference type="InterPro" id="IPR036236">
    <property type="entry name" value="Znf_C2H2_sf"/>
</dbReference>